<evidence type="ECO:0000313" key="6">
    <source>
        <dbReference type="Proteomes" id="UP000694559"/>
    </source>
</evidence>
<dbReference type="Gene3D" id="3.30.70.270">
    <property type="match status" value="1"/>
</dbReference>
<organism evidence="5 6">
    <name type="scientific">Naja naja</name>
    <name type="common">Indian cobra</name>
    <dbReference type="NCBI Taxonomy" id="35670"/>
    <lineage>
        <taxon>Eukaryota</taxon>
        <taxon>Metazoa</taxon>
        <taxon>Chordata</taxon>
        <taxon>Craniata</taxon>
        <taxon>Vertebrata</taxon>
        <taxon>Euteleostomi</taxon>
        <taxon>Lepidosauria</taxon>
        <taxon>Squamata</taxon>
        <taxon>Bifurcata</taxon>
        <taxon>Unidentata</taxon>
        <taxon>Episquamata</taxon>
        <taxon>Toxicofera</taxon>
        <taxon>Serpentes</taxon>
        <taxon>Colubroidea</taxon>
        <taxon>Elapidae</taxon>
        <taxon>Elapinae</taxon>
        <taxon>Naja</taxon>
    </lineage>
</organism>
<dbReference type="GO" id="GO:0004523">
    <property type="term" value="F:RNA-DNA hybrid ribonuclease activity"/>
    <property type="evidence" value="ECO:0007669"/>
    <property type="project" value="UniProtKB-EC"/>
</dbReference>
<dbReference type="InterPro" id="IPR000477">
    <property type="entry name" value="RT_dom"/>
</dbReference>
<accession>A0A8C6VPS2</accession>
<reference evidence="5" key="1">
    <citation type="submission" date="2025-08" db="UniProtKB">
        <authorList>
            <consortium name="Ensembl"/>
        </authorList>
    </citation>
    <scope>IDENTIFICATION</scope>
</reference>
<dbReference type="Gene3D" id="3.10.10.10">
    <property type="entry name" value="HIV Type 1 Reverse Transcriptase, subunit A, domain 1"/>
    <property type="match status" value="1"/>
</dbReference>
<dbReference type="SUPFAM" id="SSF56672">
    <property type="entry name" value="DNA/RNA polymerases"/>
    <property type="match status" value="1"/>
</dbReference>
<dbReference type="Pfam" id="PF00078">
    <property type="entry name" value="RVT_1"/>
    <property type="match status" value="1"/>
</dbReference>
<dbReference type="InterPro" id="IPR051320">
    <property type="entry name" value="Viral_Replic_Matur_Polypro"/>
</dbReference>
<proteinExistence type="inferred from homology"/>
<dbReference type="PROSITE" id="PS50878">
    <property type="entry name" value="RT_POL"/>
    <property type="match status" value="1"/>
</dbReference>
<evidence type="ECO:0000313" key="5">
    <source>
        <dbReference type="Ensembl" id="ENSNNAP00000008903.1"/>
    </source>
</evidence>
<sequence length="320" mass="36556">VGIIEGVRLELNDIVTETEILFIPESGVNLLGRDLMEVFGIELWDKQREVCMCVLTTVDEETIIPEVWAEEEKVSSMTMQPVQIKVKPGITELWTPQYSLSMKGREGLKPVINRLLKQGLLEPIMSPFNLAVQKKDGTYQLVHDLRRINEIVIPRFSVVPDPYTILGKIPPKAKWFTVTDLKDAFWACPLEEKSRDLFAFEWDDPKSVRKQQLRWTVLPQGYTESPLLFRQALEKKLITFKRKGGMTLIQYVDDLLLTGEKEGEVREASVDLLNWLGDQGLKVSKEKLSWRSGVNYGSNPSTRKRREGKLGSRRGGGKRA</sequence>
<evidence type="ECO:0000259" key="4">
    <source>
        <dbReference type="PROSITE" id="PS50878"/>
    </source>
</evidence>
<evidence type="ECO:0000256" key="2">
    <source>
        <dbReference type="ARBA" id="ARBA00012180"/>
    </source>
</evidence>
<dbReference type="PANTHER" id="PTHR33064:SF36">
    <property type="entry name" value="CCHC-TYPE DOMAIN-CONTAINING PROTEIN"/>
    <property type="match status" value="1"/>
</dbReference>
<reference evidence="5" key="2">
    <citation type="submission" date="2025-09" db="UniProtKB">
        <authorList>
            <consortium name="Ensembl"/>
        </authorList>
    </citation>
    <scope>IDENTIFICATION</scope>
</reference>
<feature type="region of interest" description="Disordered" evidence="3">
    <location>
        <begin position="291"/>
        <end position="320"/>
    </location>
</feature>
<evidence type="ECO:0000256" key="3">
    <source>
        <dbReference type="SAM" id="MobiDB-lite"/>
    </source>
</evidence>
<keyword evidence="6" id="KW-1185">Reference proteome</keyword>
<dbReference type="EC" id="3.1.26.4" evidence="2"/>
<dbReference type="OMA" id="PENEWYS"/>
<name>A0A8C6VPS2_NAJNA</name>
<dbReference type="InterPro" id="IPR043502">
    <property type="entry name" value="DNA/RNA_pol_sf"/>
</dbReference>
<dbReference type="PANTHER" id="PTHR33064">
    <property type="entry name" value="POL PROTEIN"/>
    <property type="match status" value="1"/>
</dbReference>
<feature type="domain" description="Reverse transcriptase" evidence="4">
    <location>
        <begin position="112"/>
        <end position="314"/>
    </location>
</feature>
<dbReference type="Ensembl" id="ENSNNAT00000009341.1">
    <property type="protein sequence ID" value="ENSNNAP00000008903.1"/>
    <property type="gene ID" value="ENSNNAG00000005994.1"/>
</dbReference>
<protein>
    <recommendedName>
        <fullName evidence="2">ribonuclease H</fullName>
        <ecNumber evidence="2">3.1.26.4</ecNumber>
    </recommendedName>
</protein>
<dbReference type="GeneTree" id="ENSGT00940000163417"/>
<comment type="similarity">
    <text evidence="1">Belongs to the beta type-B retroviral polymerase family. HERV class-II K(HML-2) pol subfamily.</text>
</comment>
<dbReference type="InterPro" id="IPR043128">
    <property type="entry name" value="Rev_trsase/Diguanyl_cyclase"/>
</dbReference>
<dbReference type="AlphaFoldDB" id="A0A8C6VPS2"/>
<feature type="compositionally biased region" description="Basic residues" evidence="3">
    <location>
        <begin position="302"/>
        <end position="320"/>
    </location>
</feature>
<evidence type="ECO:0000256" key="1">
    <source>
        <dbReference type="ARBA" id="ARBA00010879"/>
    </source>
</evidence>
<dbReference type="Proteomes" id="UP000694559">
    <property type="component" value="Unplaced"/>
</dbReference>
<dbReference type="OrthoDB" id="9906216at2759"/>